<evidence type="ECO:0000313" key="3">
    <source>
        <dbReference type="Proteomes" id="UP000823865"/>
    </source>
</evidence>
<protein>
    <recommendedName>
        <fullName evidence="4">MORN repeat protein</fullName>
    </recommendedName>
</protein>
<reference evidence="2" key="2">
    <citation type="submission" date="2021-04" db="EMBL/GenBank/DDBJ databases">
        <authorList>
            <person name="Gilroy R."/>
        </authorList>
    </citation>
    <scope>NUCLEOTIDE SEQUENCE</scope>
    <source>
        <strain evidence="2">G3-2149</strain>
    </source>
</reference>
<dbReference type="EMBL" id="JAHLFU010000086">
    <property type="protein sequence ID" value="MBU3853041.1"/>
    <property type="molecule type" value="Genomic_DNA"/>
</dbReference>
<dbReference type="Proteomes" id="UP000823865">
    <property type="component" value="Unassembled WGS sequence"/>
</dbReference>
<evidence type="ECO:0000313" key="2">
    <source>
        <dbReference type="EMBL" id="MBU3853041.1"/>
    </source>
</evidence>
<organism evidence="2 3">
    <name type="scientific">Candidatus Paraprevotella stercoravium</name>
    <dbReference type="NCBI Taxonomy" id="2838725"/>
    <lineage>
        <taxon>Bacteria</taxon>
        <taxon>Pseudomonadati</taxon>
        <taxon>Bacteroidota</taxon>
        <taxon>Bacteroidia</taxon>
        <taxon>Bacteroidales</taxon>
        <taxon>Prevotellaceae</taxon>
        <taxon>Paraprevotella</taxon>
    </lineage>
</organism>
<dbReference type="SUPFAM" id="SSF82185">
    <property type="entry name" value="Histone H3 K4-specific methyltransferase SET7/9 N-terminal domain"/>
    <property type="match status" value="1"/>
</dbReference>
<dbReference type="InterPro" id="IPR003409">
    <property type="entry name" value="MORN"/>
</dbReference>
<dbReference type="PANTHER" id="PTHR23084:SF263">
    <property type="entry name" value="MORN REPEAT-CONTAINING PROTEIN 1"/>
    <property type="match status" value="1"/>
</dbReference>
<dbReference type="PANTHER" id="PTHR23084">
    <property type="entry name" value="PHOSPHATIDYLINOSITOL-4-PHOSPHATE 5-KINASE RELATED"/>
    <property type="match status" value="1"/>
</dbReference>
<comment type="caution">
    <text evidence="2">The sequence shown here is derived from an EMBL/GenBank/DDBJ whole genome shotgun (WGS) entry which is preliminary data.</text>
</comment>
<dbReference type="AlphaFoldDB" id="A0A9E2P1F4"/>
<sequence length="218" mass="25189">MKKWLLCIAMCFCLEGIAQRPPVARYEDIPVELYQLVLDHTALFPFMVYESADGTYRGQISPEVQFYGFGNFKSGIYEQTGLYRKGKFIYGITTNKDYAIVGSSDHYAAYNLSTGKLEYIYRNKEKMLIDGADLTEYQFMALSYANGDRYVGELLNGQRHGYGLYYYKNGRVWYGQYRNGIRQGFGALFLPEGQMRIGEWNGEEEVRVIALKTFKPKK</sequence>
<dbReference type="SMART" id="SM00698">
    <property type="entry name" value="MORN"/>
    <property type="match status" value="2"/>
</dbReference>
<gene>
    <name evidence="2" type="ORF">H9789_04375</name>
</gene>
<proteinExistence type="predicted"/>
<evidence type="ECO:0000256" key="1">
    <source>
        <dbReference type="ARBA" id="ARBA00022737"/>
    </source>
</evidence>
<name>A0A9E2P1F4_9BACT</name>
<reference evidence="2" key="1">
    <citation type="journal article" date="2021" name="PeerJ">
        <title>Extensive microbial diversity within the chicken gut microbiome revealed by metagenomics and culture.</title>
        <authorList>
            <person name="Gilroy R."/>
            <person name="Ravi A."/>
            <person name="Getino M."/>
            <person name="Pursley I."/>
            <person name="Horton D.L."/>
            <person name="Alikhan N.F."/>
            <person name="Baker D."/>
            <person name="Gharbi K."/>
            <person name="Hall N."/>
            <person name="Watson M."/>
            <person name="Adriaenssens E.M."/>
            <person name="Foster-Nyarko E."/>
            <person name="Jarju S."/>
            <person name="Secka A."/>
            <person name="Antonio M."/>
            <person name="Oren A."/>
            <person name="Chaudhuri R.R."/>
            <person name="La Ragione R."/>
            <person name="Hildebrand F."/>
            <person name="Pallen M.J."/>
        </authorList>
    </citation>
    <scope>NUCLEOTIDE SEQUENCE</scope>
    <source>
        <strain evidence="2">G3-2149</strain>
    </source>
</reference>
<accession>A0A9E2P1F4</accession>
<evidence type="ECO:0008006" key="4">
    <source>
        <dbReference type="Google" id="ProtNLM"/>
    </source>
</evidence>
<keyword evidence="1" id="KW-0677">Repeat</keyword>
<dbReference type="Gene3D" id="2.20.110.10">
    <property type="entry name" value="Histone H3 K4-specific methyltransferase SET7/9 N-terminal domain"/>
    <property type="match status" value="1"/>
</dbReference>